<evidence type="ECO:0000256" key="1">
    <source>
        <dbReference type="ARBA" id="ARBA00022679"/>
    </source>
</evidence>
<sequence>MSPTVYSTVSAIVDLPLAMPHLPERGGDVLGTAADPTPGGGVNTALAAARQGAVTVLASPLGTGAWGRLARAALEAEGVACPVTADGGAGDTGLCVTVVEPDGERTFLTAAGVEADLRPEWLAPIAAGPADVVVVSGYDLAYDSGAVLADWLESDAVRGRIVLDVSPVCDVVAPDLLDRVLARAAVVSLNERETGLLGGASAVRSRLGSLGNPGAAVLHRLGAAGTRVETNDGGLAEVSVPSLHLEPDRVVDTTGAGDAHTGVLAACLAAGWELSAAVRRANLAGAITVTRRGPATCPTAAELDALGV</sequence>
<evidence type="ECO:0000259" key="3">
    <source>
        <dbReference type="Pfam" id="PF00294"/>
    </source>
</evidence>
<name>A0A3N2D9C5_9MICO</name>
<reference evidence="4 5" key="1">
    <citation type="submission" date="2018-11" db="EMBL/GenBank/DDBJ databases">
        <title>Sequencing the genomes of 1000 actinobacteria strains.</title>
        <authorList>
            <person name="Klenk H.-P."/>
        </authorList>
    </citation>
    <scope>NUCLEOTIDE SEQUENCE [LARGE SCALE GENOMIC DNA]</scope>
    <source>
        <strain evidence="4 5">DSM 13521</strain>
    </source>
</reference>
<organism evidence="4 5">
    <name type="scientific">Salana multivorans</name>
    <dbReference type="NCBI Taxonomy" id="120377"/>
    <lineage>
        <taxon>Bacteria</taxon>
        <taxon>Bacillati</taxon>
        <taxon>Actinomycetota</taxon>
        <taxon>Actinomycetes</taxon>
        <taxon>Micrococcales</taxon>
        <taxon>Beutenbergiaceae</taxon>
        <taxon>Salana</taxon>
    </lineage>
</organism>
<dbReference type="EMBL" id="RKHQ01000001">
    <property type="protein sequence ID" value="ROR96381.1"/>
    <property type="molecule type" value="Genomic_DNA"/>
</dbReference>
<dbReference type="SUPFAM" id="SSF53613">
    <property type="entry name" value="Ribokinase-like"/>
    <property type="match status" value="1"/>
</dbReference>
<dbReference type="Gene3D" id="3.40.1190.20">
    <property type="match status" value="1"/>
</dbReference>
<dbReference type="AlphaFoldDB" id="A0A3N2D9C5"/>
<keyword evidence="5" id="KW-1185">Reference proteome</keyword>
<keyword evidence="1" id="KW-0808">Transferase</keyword>
<dbReference type="Proteomes" id="UP000275356">
    <property type="component" value="Unassembled WGS sequence"/>
</dbReference>
<keyword evidence="2 4" id="KW-0418">Kinase</keyword>
<feature type="domain" description="Carbohydrate kinase PfkB" evidence="3">
    <location>
        <begin position="38"/>
        <end position="297"/>
    </location>
</feature>
<accession>A0A3N2D9C5</accession>
<evidence type="ECO:0000313" key="4">
    <source>
        <dbReference type="EMBL" id="ROR96381.1"/>
    </source>
</evidence>
<evidence type="ECO:0000313" key="5">
    <source>
        <dbReference type="Proteomes" id="UP000275356"/>
    </source>
</evidence>
<dbReference type="InterPro" id="IPR029056">
    <property type="entry name" value="Ribokinase-like"/>
</dbReference>
<dbReference type="RefSeq" id="WP_123738568.1">
    <property type="nucleotide sequence ID" value="NZ_RKHQ01000001.1"/>
</dbReference>
<proteinExistence type="predicted"/>
<protein>
    <submittedName>
        <fullName evidence="4">Sugar/nucleoside kinase (Ribokinase family)</fullName>
    </submittedName>
</protein>
<comment type="caution">
    <text evidence="4">The sequence shown here is derived from an EMBL/GenBank/DDBJ whole genome shotgun (WGS) entry which is preliminary data.</text>
</comment>
<dbReference type="GO" id="GO:0016301">
    <property type="term" value="F:kinase activity"/>
    <property type="evidence" value="ECO:0007669"/>
    <property type="project" value="UniProtKB-KW"/>
</dbReference>
<dbReference type="GO" id="GO:0005829">
    <property type="term" value="C:cytosol"/>
    <property type="evidence" value="ECO:0007669"/>
    <property type="project" value="TreeGrafter"/>
</dbReference>
<dbReference type="PANTHER" id="PTHR10584:SF166">
    <property type="entry name" value="RIBOKINASE"/>
    <property type="match status" value="1"/>
</dbReference>
<dbReference type="Pfam" id="PF00294">
    <property type="entry name" value="PfkB"/>
    <property type="match status" value="1"/>
</dbReference>
<dbReference type="InterPro" id="IPR011611">
    <property type="entry name" value="PfkB_dom"/>
</dbReference>
<dbReference type="PANTHER" id="PTHR10584">
    <property type="entry name" value="SUGAR KINASE"/>
    <property type="match status" value="1"/>
</dbReference>
<dbReference type="OrthoDB" id="8578462at2"/>
<evidence type="ECO:0000256" key="2">
    <source>
        <dbReference type="ARBA" id="ARBA00022777"/>
    </source>
</evidence>
<gene>
    <name evidence="4" type="ORF">EDD28_0964</name>
</gene>